<dbReference type="AlphaFoldDB" id="C8ZD92"/>
<evidence type="ECO:0000256" key="1">
    <source>
        <dbReference type="SAM" id="Phobius"/>
    </source>
</evidence>
<dbReference type="OrthoDB" id="10299174at2759"/>
<name>C8ZD92_YEAS8</name>
<feature type="transmembrane region" description="Helical" evidence="1">
    <location>
        <begin position="12"/>
        <end position="30"/>
    </location>
</feature>
<dbReference type="HOGENOM" id="CLU_1994395_0_0_1"/>
<organism evidence="2">
    <name type="scientific">Saccharomyces cerevisiae (strain Lalvin EC1118 / Prise de mousse)</name>
    <name type="common">Baker's yeast</name>
    <dbReference type="NCBI Taxonomy" id="643680"/>
    <lineage>
        <taxon>Eukaryota</taxon>
        <taxon>Fungi</taxon>
        <taxon>Dikarya</taxon>
        <taxon>Ascomycota</taxon>
        <taxon>Saccharomycotina</taxon>
        <taxon>Saccharomycetes</taxon>
        <taxon>Saccharomycetales</taxon>
        <taxon>Saccharomycetaceae</taxon>
        <taxon>Saccharomyces</taxon>
    </lineage>
</organism>
<keyword evidence="1" id="KW-0472">Membrane</keyword>
<sequence length="125" mass="14363">MNRLYQNCMFLYVYTDVCVRLCASIFYIMLEAKFALRIPALRPSYTWGQWRSFIQSSFYGRTFVAFSGPSMKNYITICFLLKSIEVSVDRTALHGTSAEASASNFQRIQTKNLSKYNCNIPACCV</sequence>
<dbReference type="EMBL" id="FN393078">
    <property type="protein sequence ID" value="CAY81358.1"/>
    <property type="molecule type" value="Genomic_DNA"/>
</dbReference>
<evidence type="ECO:0000313" key="2">
    <source>
        <dbReference type="EMBL" id="CAY81358.1"/>
    </source>
</evidence>
<keyword evidence="1" id="KW-1133">Transmembrane helix</keyword>
<reference evidence="2" key="1">
    <citation type="journal article" date="2009" name="Proc. Natl. Acad. Sci. U.S.A.">
        <title>Eukaryote-to-eukaryote gene transfer events revealed by the genome sequence of the wine yeast Saccharomyces cerevisiae EC1118.</title>
        <authorList>
            <person name="Novo M."/>
            <person name="Bigey F."/>
            <person name="Beyne E."/>
            <person name="Galeote V."/>
            <person name="Gavory F."/>
            <person name="Mallet S."/>
            <person name="Cambot B."/>
            <person name="Legras J.L."/>
            <person name="Wincker P."/>
            <person name="Casaregola S."/>
            <person name="Dequin S."/>
        </authorList>
    </citation>
    <scope>NUCLEOTIDE SEQUENCE [LARGE SCALE GENOMIC DNA]</scope>
    <source>
        <strain evidence="2">Lalvin EC1118</strain>
        <strain>Lalvin EC1118 / Prise de mousse</strain>
    </source>
</reference>
<keyword evidence="1" id="KW-0812">Transmembrane</keyword>
<gene>
    <name evidence="2" type="ORF">EC1118_1L10_2058g</name>
</gene>
<proteinExistence type="predicted"/>
<accession>C8ZD92</accession>
<protein>
    <submittedName>
        <fullName evidence="2">EC1118_1L10_2058p</fullName>
    </submittedName>
</protein>